<proteinExistence type="predicted"/>
<sequence length="33" mass="3668">DGRKELREINAAFRAGFVSGVREPERGSCAMEE</sequence>
<organism evidence="1">
    <name type="scientific">uncultured bacterium Contig13</name>
    <dbReference type="NCBI Taxonomy" id="1393410"/>
    <lineage>
        <taxon>Bacteria</taxon>
        <taxon>environmental samples</taxon>
    </lineage>
</organism>
<dbReference type="EMBL" id="KC246801">
    <property type="protein sequence ID" value="AHF24672.1"/>
    <property type="molecule type" value="Genomic_DNA"/>
</dbReference>
<reference evidence="1" key="1">
    <citation type="journal article" date="2013" name="PLoS ONE">
        <title>Metagenomic insights into the carbohydrate-active enzymes carried by the microorganisms adhering to solid digesta in the rumen of cows.</title>
        <authorList>
            <person name="Wang L."/>
            <person name="Hatem A."/>
            <person name="Catalyurek U.V."/>
            <person name="Morrison M."/>
            <person name="Yu Z."/>
        </authorList>
    </citation>
    <scope>NUCLEOTIDE SEQUENCE</scope>
</reference>
<accession>W0FPB5</accession>
<evidence type="ECO:0000313" key="1">
    <source>
        <dbReference type="EMBL" id="AHF24672.1"/>
    </source>
</evidence>
<dbReference type="AlphaFoldDB" id="W0FPB5"/>
<name>W0FPB5_9BACT</name>
<feature type="non-terminal residue" evidence="1">
    <location>
        <position position="1"/>
    </location>
</feature>
<protein>
    <submittedName>
        <fullName evidence="1">Uncharacterized protein</fullName>
    </submittedName>
</protein>